<evidence type="ECO:0000313" key="18">
    <source>
        <dbReference type="Proteomes" id="UP000023785"/>
    </source>
</evidence>
<comment type="subcellular location">
    <subcellularLocation>
        <location evidence="1 11">Cell outer membrane</location>
        <topology evidence="1 11">Multi-pass membrane protein</topology>
    </subcellularLocation>
</comment>
<evidence type="ECO:0000256" key="12">
    <source>
        <dbReference type="RuleBase" id="RU003357"/>
    </source>
</evidence>
<evidence type="ECO:0000256" key="3">
    <source>
        <dbReference type="ARBA" id="ARBA00022448"/>
    </source>
</evidence>
<feature type="chain" id="PRO_5004709845" description="TonB-dependent hemoglobin/transferrin/lactoferrin receptor family protein" evidence="14">
    <location>
        <begin position="32"/>
        <end position="739"/>
    </location>
</feature>
<evidence type="ECO:0000256" key="9">
    <source>
        <dbReference type="ARBA" id="ARBA00023170"/>
    </source>
</evidence>
<dbReference type="GO" id="GO:0044718">
    <property type="term" value="P:siderophore transmembrane transport"/>
    <property type="evidence" value="ECO:0007669"/>
    <property type="project" value="TreeGrafter"/>
</dbReference>
<dbReference type="Gene3D" id="2.40.170.20">
    <property type="entry name" value="TonB-dependent receptor, beta-barrel domain"/>
    <property type="match status" value="1"/>
</dbReference>
<dbReference type="SUPFAM" id="SSF56935">
    <property type="entry name" value="Porins"/>
    <property type="match status" value="1"/>
</dbReference>
<keyword evidence="4 11" id="KW-1134">Transmembrane beta strand</keyword>
<keyword evidence="8 11" id="KW-0472">Membrane</keyword>
<dbReference type="AlphaFoldDB" id="V2TNV2"/>
<keyword evidence="7 12" id="KW-0798">TonB box</keyword>
<evidence type="ECO:0000256" key="2">
    <source>
        <dbReference type="ARBA" id="ARBA00008143"/>
    </source>
</evidence>
<dbReference type="GO" id="GO:0015344">
    <property type="term" value="F:siderophore uptake transmembrane transporter activity"/>
    <property type="evidence" value="ECO:0007669"/>
    <property type="project" value="TreeGrafter"/>
</dbReference>
<dbReference type="NCBIfam" id="TIGR01786">
    <property type="entry name" value="TonB-hemlactrns"/>
    <property type="match status" value="1"/>
</dbReference>
<dbReference type="GO" id="GO:0009279">
    <property type="term" value="C:cell outer membrane"/>
    <property type="evidence" value="ECO:0007669"/>
    <property type="project" value="UniProtKB-SubCell"/>
</dbReference>
<comment type="caution">
    <text evidence="17">The sequence shown here is derived from an EMBL/GenBank/DDBJ whole genome shotgun (WGS) entry which is preliminary data.</text>
</comment>
<feature type="domain" description="TonB-dependent receptor-like beta-barrel" evidence="15">
    <location>
        <begin position="254"/>
        <end position="701"/>
    </location>
</feature>
<dbReference type="InterPro" id="IPR012910">
    <property type="entry name" value="Plug_dom"/>
</dbReference>
<evidence type="ECO:0000259" key="16">
    <source>
        <dbReference type="Pfam" id="PF07715"/>
    </source>
</evidence>
<proteinExistence type="inferred from homology"/>
<keyword evidence="10 11" id="KW-0998">Cell outer membrane</keyword>
<evidence type="ECO:0000259" key="15">
    <source>
        <dbReference type="Pfam" id="PF00593"/>
    </source>
</evidence>
<dbReference type="Proteomes" id="UP000023785">
    <property type="component" value="Unassembled WGS sequence"/>
</dbReference>
<evidence type="ECO:0000256" key="8">
    <source>
        <dbReference type="ARBA" id="ARBA00023136"/>
    </source>
</evidence>
<protein>
    <recommendedName>
        <fullName evidence="19">TonB-dependent hemoglobin/transferrin/lactoferrin receptor family protein</fullName>
    </recommendedName>
</protein>
<feature type="signal peptide" evidence="14">
    <location>
        <begin position="1"/>
        <end position="31"/>
    </location>
</feature>
<keyword evidence="6 14" id="KW-0732">Signal</keyword>
<dbReference type="PATRIC" id="fig|1392540.3.peg.1996"/>
<dbReference type="CDD" id="cd01347">
    <property type="entry name" value="ligand_gated_channel"/>
    <property type="match status" value="1"/>
</dbReference>
<evidence type="ECO:0000256" key="14">
    <source>
        <dbReference type="SAM" id="SignalP"/>
    </source>
</evidence>
<organism evidence="17 18">
    <name type="scientific">Acinetobacter nectaris CIP 110549</name>
    <dbReference type="NCBI Taxonomy" id="1392540"/>
    <lineage>
        <taxon>Bacteria</taxon>
        <taxon>Pseudomonadati</taxon>
        <taxon>Pseudomonadota</taxon>
        <taxon>Gammaproteobacteria</taxon>
        <taxon>Moraxellales</taxon>
        <taxon>Moraxellaceae</taxon>
        <taxon>Acinetobacter</taxon>
    </lineage>
</organism>
<dbReference type="InterPro" id="IPR010949">
    <property type="entry name" value="TonB_Hb/transfer/lactofer_rcpt"/>
</dbReference>
<dbReference type="InterPro" id="IPR036942">
    <property type="entry name" value="Beta-barrel_TonB_sf"/>
</dbReference>
<name>V2TNV2_9GAMM</name>
<dbReference type="OrthoDB" id="9764669at2"/>
<comment type="similarity">
    <text evidence="2">Belongs to the TonB-dependent receptor family. Hemoglobin/haptoglobin binding protein subfamily.</text>
</comment>
<feature type="domain" description="TonB-dependent receptor plug" evidence="16">
    <location>
        <begin position="48"/>
        <end position="167"/>
    </location>
</feature>
<evidence type="ECO:0000256" key="11">
    <source>
        <dbReference type="PROSITE-ProRule" id="PRU01360"/>
    </source>
</evidence>
<dbReference type="EMBL" id="AYER01000009">
    <property type="protein sequence ID" value="ESK37640.1"/>
    <property type="molecule type" value="Genomic_DNA"/>
</dbReference>
<dbReference type="RefSeq" id="WP_023273686.1">
    <property type="nucleotide sequence ID" value="NZ_KI530735.1"/>
</dbReference>
<evidence type="ECO:0000256" key="5">
    <source>
        <dbReference type="ARBA" id="ARBA00022692"/>
    </source>
</evidence>
<keyword evidence="5 11" id="KW-0812">Transmembrane</keyword>
<dbReference type="Pfam" id="PF00593">
    <property type="entry name" value="TonB_dep_Rec_b-barrel"/>
    <property type="match status" value="1"/>
</dbReference>
<dbReference type="HOGENOM" id="CLU_008287_19_0_6"/>
<evidence type="ECO:0000256" key="1">
    <source>
        <dbReference type="ARBA" id="ARBA00004571"/>
    </source>
</evidence>
<dbReference type="InterPro" id="IPR037066">
    <property type="entry name" value="Plug_dom_sf"/>
</dbReference>
<sequence>MRKLSVRKLKPNYLNCCIALVLGGVSLSVNAQESNIKLPVITVYAEQNQKMPESFTVINEQNLERMGVTDMASIIKYQPLVSAPQTAVGSGNAWDGSGTSSYNIRGVEGNRVGLDIDGVELPDAAPEPDSGKGNSFSSGRDFIDPELFSQVTIQSGTTNVSSDGIGGRVVFKTKSPQDYLKNGKKIAGEVKGGYSSADDAWFSSVATAIGNDTVKGLAIYSHRDGHATEGEGKLPTNPVNWKSDAVLAKLLWNISDYQSLGATFDFYEKQTNRYISSDLLSSLYPKGAKQDVDGQRIRYSLDHSLKTENVSLFDELNTNLFYQTTKSDNTTRAFYAGRAGNGNRTILNNYTEDNIGINLGAKKQFSLHQFNYGLNFSQQNSDRPWQQFNADGSVTTQNRMVKSKTNKYAAYISDAMQWEIAGNPLVVTPGLRYQFEQFKPENNNQVLTSAAKQAQISEKDNAYLAPSLAISYEFSPNYYSYLKYNRGNRIPTAAEMSGAYDPGRGYSIIGNSQLKKETSDAFEIGLKTTPIDGIKVDVTGFYTKYNNFIDYRMLNVPIAGDSSMTYQLQNMANANIWGGEISTRVDLAQFVSHADGFSLALVAGKTKGNAINIAGQKSSLNSVQPEKASLTFAYDDPDQRYGLGFTTTAVSDRTASKDVSTANITGATQNYSRVPGYVVHDLSAYWKANQFMTVNVSLNNIFDKKYWDYASVGTLTSASLIDRATLPGRNIVASLAFKF</sequence>
<reference evidence="17 18" key="1">
    <citation type="submission" date="2013-10" db="EMBL/GenBank/DDBJ databases">
        <title>The Genome Sequence of Acinetobacter nectaris CIP 110549.</title>
        <authorList>
            <consortium name="The Broad Institute Genomics Platform"/>
            <consortium name="The Broad Institute Genome Sequencing Center for Infectious Disease"/>
            <person name="Cerqueira G."/>
            <person name="Feldgarden M."/>
            <person name="Courvalin P."/>
            <person name="Grillot-Courvalin C."/>
            <person name="Clermont D."/>
            <person name="Rocha E."/>
            <person name="Yoon E.-J."/>
            <person name="Nemec A."/>
            <person name="Young S.K."/>
            <person name="Zeng Q."/>
            <person name="Gargeya S."/>
            <person name="Fitzgerald M."/>
            <person name="Abouelleil A."/>
            <person name="Alvarado L."/>
            <person name="Berlin A.M."/>
            <person name="Chapman S.B."/>
            <person name="Gainer-Dewar J."/>
            <person name="Goldberg J."/>
            <person name="Gnerre S."/>
            <person name="Griggs A."/>
            <person name="Gujja S."/>
            <person name="Hansen M."/>
            <person name="Howarth C."/>
            <person name="Imamovic A."/>
            <person name="Ireland A."/>
            <person name="Larimer J."/>
            <person name="McCowan C."/>
            <person name="Murphy C."/>
            <person name="Pearson M."/>
            <person name="Poon T.W."/>
            <person name="Priest M."/>
            <person name="Roberts A."/>
            <person name="Saif S."/>
            <person name="Shea T."/>
            <person name="Sykes S."/>
            <person name="Wortman J."/>
            <person name="Nusbaum C."/>
            <person name="Birren B."/>
        </authorList>
    </citation>
    <scope>NUCLEOTIDE SEQUENCE [LARGE SCALE GENOMIC DNA]</scope>
    <source>
        <strain evidence="17 18">CIP 110549</strain>
    </source>
</reference>
<evidence type="ECO:0000256" key="4">
    <source>
        <dbReference type="ARBA" id="ARBA00022452"/>
    </source>
</evidence>
<evidence type="ECO:0000256" key="13">
    <source>
        <dbReference type="SAM" id="MobiDB-lite"/>
    </source>
</evidence>
<evidence type="ECO:0000256" key="7">
    <source>
        <dbReference type="ARBA" id="ARBA00023077"/>
    </source>
</evidence>
<dbReference type="eggNOG" id="COG4771">
    <property type="taxonomic scope" value="Bacteria"/>
</dbReference>
<dbReference type="InterPro" id="IPR000531">
    <property type="entry name" value="Beta-barrel_TonB"/>
</dbReference>
<evidence type="ECO:0008006" key="19">
    <source>
        <dbReference type="Google" id="ProtNLM"/>
    </source>
</evidence>
<evidence type="ECO:0000256" key="10">
    <source>
        <dbReference type="ARBA" id="ARBA00023237"/>
    </source>
</evidence>
<accession>V2TNV2</accession>
<keyword evidence="9" id="KW-0675">Receptor</keyword>
<dbReference type="PANTHER" id="PTHR30069:SF29">
    <property type="entry name" value="HEMOGLOBIN AND HEMOGLOBIN-HAPTOGLOBIN-BINDING PROTEIN 1-RELATED"/>
    <property type="match status" value="1"/>
</dbReference>
<dbReference type="PANTHER" id="PTHR30069">
    <property type="entry name" value="TONB-DEPENDENT OUTER MEMBRANE RECEPTOR"/>
    <property type="match status" value="1"/>
</dbReference>
<dbReference type="Pfam" id="PF07715">
    <property type="entry name" value="Plug"/>
    <property type="match status" value="1"/>
</dbReference>
<evidence type="ECO:0000256" key="6">
    <source>
        <dbReference type="ARBA" id="ARBA00022729"/>
    </source>
</evidence>
<evidence type="ECO:0000313" key="17">
    <source>
        <dbReference type="EMBL" id="ESK37640.1"/>
    </source>
</evidence>
<dbReference type="InterPro" id="IPR039426">
    <property type="entry name" value="TonB-dep_rcpt-like"/>
</dbReference>
<keyword evidence="3 11" id="KW-0813">Transport</keyword>
<keyword evidence="18" id="KW-1185">Reference proteome</keyword>
<feature type="region of interest" description="Disordered" evidence="13">
    <location>
        <begin position="118"/>
        <end position="139"/>
    </location>
</feature>
<gene>
    <name evidence="17" type="ORF">P256_02072</name>
</gene>
<dbReference type="STRING" id="1392540.P256_02072"/>
<dbReference type="PROSITE" id="PS52016">
    <property type="entry name" value="TONB_DEPENDENT_REC_3"/>
    <property type="match status" value="1"/>
</dbReference>
<dbReference type="Gene3D" id="2.170.130.10">
    <property type="entry name" value="TonB-dependent receptor, plug domain"/>
    <property type="match status" value="1"/>
</dbReference>